<evidence type="ECO:0000313" key="1">
    <source>
        <dbReference type="EMBL" id="CAB4172126.1"/>
    </source>
</evidence>
<name>A0A6J5PQ63_9CAUD</name>
<reference evidence="1" key="1">
    <citation type="submission" date="2020-05" db="EMBL/GenBank/DDBJ databases">
        <authorList>
            <person name="Chiriac C."/>
            <person name="Salcher M."/>
            <person name="Ghai R."/>
            <person name="Kavagutti S V."/>
        </authorList>
    </citation>
    <scope>NUCLEOTIDE SEQUENCE</scope>
</reference>
<dbReference type="EMBL" id="LR796869">
    <property type="protein sequence ID" value="CAB4172126.1"/>
    <property type="molecule type" value="Genomic_DNA"/>
</dbReference>
<proteinExistence type="predicted"/>
<gene>
    <name evidence="2" type="ORF">UFOVP1014_20</name>
    <name evidence="3" type="ORF">UFOVP1368_48</name>
    <name evidence="1" type="ORF">UFOVP933_49</name>
</gene>
<sequence length="92" mass="10105">MAKFNTLKDTLQIADEYFGYVELYARLARDFVSVGDLPGANYAQRSLVAYVRAAQRELVAAMDISIAAKEQAGIDAVAGQGDEVSADDDWWK</sequence>
<dbReference type="EMBL" id="LR796952">
    <property type="protein sequence ID" value="CAB4177600.1"/>
    <property type="molecule type" value="Genomic_DNA"/>
</dbReference>
<evidence type="ECO:0000313" key="3">
    <source>
        <dbReference type="EMBL" id="CAB4202927.1"/>
    </source>
</evidence>
<accession>A0A6J5PQ63</accession>
<protein>
    <submittedName>
        <fullName evidence="1">Uncharacterized protein</fullName>
    </submittedName>
</protein>
<dbReference type="EMBL" id="LR797317">
    <property type="protein sequence ID" value="CAB4202927.1"/>
    <property type="molecule type" value="Genomic_DNA"/>
</dbReference>
<organism evidence="1">
    <name type="scientific">uncultured Caudovirales phage</name>
    <dbReference type="NCBI Taxonomy" id="2100421"/>
    <lineage>
        <taxon>Viruses</taxon>
        <taxon>Duplodnaviria</taxon>
        <taxon>Heunggongvirae</taxon>
        <taxon>Uroviricota</taxon>
        <taxon>Caudoviricetes</taxon>
        <taxon>Peduoviridae</taxon>
        <taxon>Maltschvirus</taxon>
        <taxon>Maltschvirus maltsch</taxon>
    </lineage>
</organism>
<evidence type="ECO:0000313" key="2">
    <source>
        <dbReference type="EMBL" id="CAB4177600.1"/>
    </source>
</evidence>